<evidence type="ECO:0000313" key="1">
    <source>
        <dbReference type="EMBL" id="KAK1869735.1"/>
    </source>
</evidence>
<evidence type="ECO:0000313" key="2">
    <source>
        <dbReference type="Proteomes" id="UP000798662"/>
    </source>
</evidence>
<keyword evidence="2" id="KW-1185">Reference proteome</keyword>
<comment type="caution">
    <text evidence="1">The sequence shown here is derived from an EMBL/GenBank/DDBJ whole genome shotgun (WGS) entry which is preliminary data.</text>
</comment>
<gene>
    <name evidence="1" type="ORF">I4F81_012201</name>
</gene>
<accession>A0ACC3CIF9</accession>
<proteinExistence type="predicted"/>
<sequence length="543" mass="60718">MYGDAVVVEREITKTSTVLTFKNARGHRVTPEQTARAELDAIHDTFNLQVSNPIAILTQPKRKQCLLSGKDGAMYEFLQEVTPLSAAHEELLTAQQCSADVQEFLKQKRGLRPEIENQLQALETRFNEAKDMKSPAARPDEIHRKFAWYMVAEYEAQLQARSTRADHLRLRLASLASQLESRKAKAEDVRGRLSVATDAFDDAVRRHTDLRRAASAVEADVKAKKSELARKAREVEAAARGERNAEAAQQKAEAYKQRIIERHLSSSRDKAGLQSRFDMARAEAEGTRIRLDALTEAKATADHEWRELDRKRGELVRDRSARDADYRAAEADFRASLGARRTRDQKVPLRRHAGEKPNVNFRTMLDMVSVTHNAAYNALVDFARIERQVVVEDPAEHRRVGYAPTNNLEQAWTPDASRAHVASRAEVFRSDSSNTPVLRGVYMASTIAASKAAPAEAAAAMEASRNRFLANETQLSTAAKAKFTAKANVDAAARAPMALRRSVQQPEDALHQTTVALDSPVNDKEIERCRDEVTEARQRHAVT</sequence>
<protein>
    <submittedName>
        <fullName evidence="1">Uncharacterized protein</fullName>
    </submittedName>
</protein>
<dbReference type="EMBL" id="CM020620">
    <property type="protein sequence ID" value="KAK1869735.1"/>
    <property type="molecule type" value="Genomic_DNA"/>
</dbReference>
<name>A0ACC3CIF9_PYRYE</name>
<reference evidence="1" key="1">
    <citation type="submission" date="2019-11" db="EMBL/GenBank/DDBJ databases">
        <title>Nori genome reveals adaptations in red seaweeds to the harsh intertidal environment.</title>
        <authorList>
            <person name="Wang D."/>
            <person name="Mao Y."/>
        </authorList>
    </citation>
    <scope>NUCLEOTIDE SEQUENCE</scope>
    <source>
        <tissue evidence="1">Gametophyte</tissue>
    </source>
</reference>
<dbReference type="Proteomes" id="UP000798662">
    <property type="component" value="Chromosome 3"/>
</dbReference>
<organism evidence="1 2">
    <name type="scientific">Pyropia yezoensis</name>
    <name type="common">Susabi-nori</name>
    <name type="synonym">Porphyra yezoensis</name>
    <dbReference type="NCBI Taxonomy" id="2788"/>
    <lineage>
        <taxon>Eukaryota</taxon>
        <taxon>Rhodophyta</taxon>
        <taxon>Bangiophyceae</taxon>
        <taxon>Bangiales</taxon>
        <taxon>Bangiaceae</taxon>
        <taxon>Pyropia</taxon>
    </lineage>
</organism>